<dbReference type="InterPro" id="IPR008966">
    <property type="entry name" value="Adhesion_dom_sf"/>
</dbReference>
<dbReference type="PANTHER" id="PTHR33420">
    <property type="entry name" value="FIMBRIAL SUBUNIT ELFA-RELATED"/>
    <property type="match status" value="1"/>
</dbReference>
<comment type="similarity">
    <text evidence="2">Belongs to the fimbrial protein family.</text>
</comment>
<dbReference type="GO" id="GO:0043709">
    <property type="term" value="P:cell adhesion involved in single-species biofilm formation"/>
    <property type="evidence" value="ECO:0007669"/>
    <property type="project" value="TreeGrafter"/>
</dbReference>
<evidence type="ECO:0000256" key="3">
    <source>
        <dbReference type="ARBA" id="ARBA00022729"/>
    </source>
</evidence>
<evidence type="ECO:0000313" key="8">
    <source>
        <dbReference type="EMBL" id="MBJ2116690.1"/>
    </source>
</evidence>
<feature type="signal peptide" evidence="5">
    <location>
        <begin position="1"/>
        <end position="25"/>
    </location>
</feature>
<dbReference type="EMBL" id="CVRY01000004">
    <property type="protein sequence ID" value="CRL62916.1"/>
    <property type="molecule type" value="Genomic_DNA"/>
</dbReference>
<dbReference type="EMBL" id="JAEKCB010000001">
    <property type="protein sequence ID" value="MBJ2116690.1"/>
    <property type="molecule type" value="Genomic_DNA"/>
</dbReference>
<accession>A0A379EMT1</accession>
<evidence type="ECO:0000259" key="6">
    <source>
        <dbReference type="Pfam" id="PF00419"/>
    </source>
</evidence>
<dbReference type="InterPro" id="IPR036937">
    <property type="entry name" value="Adhesion_dom_fimbrial_sf"/>
</dbReference>
<dbReference type="InterPro" id="IPR050263">
    <property type="entry name" value="Bact_Fimbrial_Adh_Pro"/>
</dbReference>
<evidence type="ECO:0000313" key="9">
    <source>
        <dbReference type="Proteomes" id="UP000183920"/>
    </source>
</evidence>
<dbReference type="Proteomes" id="UP000183920">
    <property type="component" value="Unassembled WGS sequence"/>
</dbReference>
<keyword evidence="10" id="KW-1185">Reference proteome</keyword>
<gene>
    <name evidence="7" type="primary">fimA_2</name>
    <name evidence="8" type="synonym">fimA</name>
    <name evidence="7" type="ORF">BN1804_02214</name>
    <name evidence="8" type="ORF">JFQ69_03235</name>
</gene>
<name>A0A0G4QBA7_9GAMM</name>
<reference evidence="7" key="2">
    <citation type="submission" date="2015-06" db="EMBL/GenBank/DDBJ databases">
        <authorList>
            <person name="Urmite Genomes Urmite Genomes"/>
        </authorList>
    </citation>
    <scope>NUCLEOTIDE SEQUENCE [LARGE SCALE GENOMIC DNA]</scope>
    <source>
        <strain evidence="7">CSUR P1867</strain>
    </source>
</reference>
<dbReference type="NCBIfam" id="NF011741">
    <property type="entry name" value="PRK15194.1"/>
    <property type="match status" value="1"/>
</dbReference>
<feature type="chain" id="PRO_5030007092" evidence="5">
    <location>
        <begin position="26"/>
        <end position="186"/>
    </location>
</feature>
<feature type="domain" description="Fimbrial-type adhesion" evidence="6">
    <location>
        <begin position="34"/>
        <end position="185"/>
    </location>
</feature>
<keyword evidence="3 5" id="KW-0732">Signal</keyword>
<evidence type="ECO:0000313" key="10">
    <source>
        <dbReference type="Proteomes" id="UP000619976"/>
    </source>
</evidence>
<accession>A0A0G4QBA7</accession>
<dbReference type="Pfam" id="PF00419">
    <property type="entry name" value="Fimbrial"/>
    <property type="match status" value="1"/>
</dbReference>
<protein>
    <submittedName>
        <fullName evidence="8">Type 1 fimbrial major subunit FimA</fullName>
    </submittedName>
    <submittedName>
        <fullName evidence="7">Type-1 fimbrial protein, A chain</fullName>
    </submittedName>
</protein>
<dbReference type="Gene3D" id="2.60.40.1090">
    <property type="entry name" value="Fimbrial-type adhesion domain"/>
    <property type="match status" value="1"/>
</dbReference>
<dbReference type="Proteomes" id="UP000619976">
    <property type="component" value="Unassembled WGS sequence"/>
</dbReference>
<dbReference type="RefSeq" id="WP_072064082.1">
    <property type="nucleotide sequence ID" value="NZ_CAXOKJ010000001.1"/>
</dbReference>
<evidence type="ECO:0000256" key="1">
    <source>
        <dbReference type="ARBA" id="ARBA00004561"/>
    </source>
</evidence>
<dbReference type="InterPro" id="IPR000259">
    <property type="entry name" value="Adhesion_dom_fimbrial"/>
</dbReference>
<evidence type="ECO:0000256" key="5">
    <source>
        <dbReference type="SAM" id="SignalP"/>
    </source>
</evidence>
<evidence type="ECO:0000256" key="4">
    <source>
        <dbReference type="ARBA" id="ARBA00023263"/>
    </source>
</evidence>
<evidence type="ECO:0000313" key="7">
    <source>
        <dbReference type="EMBL" id="CRL62916.1"/>
    </source>
</evidence>
<proteinExistence type="inferred from homology"/>
<dbReference type="GeneID" id="76523109"/>
<dbReference type="GO" id="GO:0009289">
    <property type="term" value="C:pilus"/>
    <property type="evidence" value="ECO:0007669"/>
    <property type="project" value="UniProtKB-SubCell"/>
</dbReference>
<keyword evidence="4" id="KW-0281">Fimbrium</keyword>
<dbReference type="AlphaFoldDB" id="A0A0G4QBA7"/>
<sequence length="186" mass="19196" precursor="true">MLKRKMLVKTVLAVSVLSLSSIASAATIVNGGKINFTGQIVNAACAVSAKSMNQTINIGQYRTAQFDSVGKTVGNTDFSIDLEACDTTVAKNASASFSGVSDSNDKTVLAVSNITTGGAGAATGVGIEITDHTGKILSPDGSVFSTAKQLIDGANTLNFVARYKSTLDTVTPGQADANVTFRMQYE</sequence>
<comment type="subcellular location">
    <subcellularLocation>
        <location evidence="1">Fimbrium</location>
    </subcellularLocation>
</comment>
<reference evidence="9" key="1">
    <citation type="submission" date="2015-06" db="EMBL/GenBank/DDBJ databases">
        <authorList>
            <person name="Urmite Genomes"/>
        </authorList>
    </citation>
    <scope>NUCLEOTIDE SEQUENCE [LARGE SCALE GENOMIC DNA]</scope>
    <source>
        <strain evidence="9">CSUR P1867</strain>
    </source>
</reference>
<evidence type="ECO:0000256" key="2">
    <source>
        <dbReference type="ARBA" id="ARBA00006671"/>
    </source>
</evidence>
<organism evidence="7 9">
    <name type="scientific">Proteus penneri</name>
    <dbReference type="NCBI Taxonomy" id="102862"/>
    <lineage>
        <taxon>Bacteria</taxon>
        <taxon>Pseudomonadati</taxon>
        <taxon>Pseudomonadota</taxon>
        <taxon>Gammaproteobacteria</taxon>
        <taxon>Enterobacterales</taxon>
        <taxon>Morganellaceae</taxon>
        <taxon>Proteus</taxon>
    </lineage>
</organism>
<dbReference type="PANTHER" id="PTHR33420:SF12">
    <property type="entry name" value="FIMBRIN-LIKE PROTEIN FIMI-RELATED"/>
    <property type="match status" value="1"/>
</dbReference>
<reference evidence="8 10" key="3">
    <citation type="submission" date="2020-12" db="EMBL/GenBank/DDBJ databases">
        <title>Enhanced detection system for hospital associated transmission using whole genome sequencing surveillance.</title>
        <authorList>
            <person name="Harrison L.H."/>
            <person name="Van Tyne D."/>
            <person name="Marsh J.W."/>
            <person name="Griffith M.P."/>
            <person name="Snyder D.J."/>
            <person name="Cooper V.S."/>
            <person name="Mustapha M."/>
        </authorList>
    </citation>
    <scope>NUCLEOTIDE SEQUENCE [LARGE SCALE GENOMIC DNA]</scope>
    <source>
        <strain evidence="8 10">PR00195</strain>
    </source>
</reference>
<dbReference type="SUPFAM" id="SSF49401">
    <property type="entry name" value="Bacterial adhesins"/>
    <property type="match status" value="1"/>
</dbReference>